<evidence type="ECO:0000256" key="1">
    <source>
        <dbReference type="PROSITE-ProRule" id="PRU00047"/>
    </source>
</evidence>
<evidence type="ECO:0000313" key="4">
    <source>
        <dbReference type="EMBL" id="GFS85080.1"/>
    </source>
</evidence>
<dbReference type="Gene3D" id="2.40.70.10">
    <property type="entry name" value="Acid Proteases"/>
    <property type="match status" value="1"/>
</dbReference>
<keyword evidence="5" id="KW-1185">Reference proteome</keyword>
<dbReference type="PANTHER" id="PTHR47331:SF1">
    <property type="entry name" value="GAG-LIKE PROTEIN"/>
    <property type="match status" value="1"/>
</dbReference>
<dbReference type="GO" id="GO:0008270">
    <property type="term" value="F:zinc ion binding"/>
    <property type="evidence" value="ECO:0007669"/>
    <property type="project" value="UniProtKB-KW"/>
</dbReference>
<proteinExistence type="predicted"/>
<feature type="non-terminal residue" evidence="4">
    <location>
        <position position="1"/>
    </location>
</feature>
<protein>
    <submittedName>
        <fullName evidence="4">DUF1758 domain-containing protein</fullName>
    </submittedName>
</protein>
<dbReference type="PROSITE" id="PS50158">
    <property type="entry name" value="ZF_CCHC"/>
    <property type="match status" value="1"/>
</dbReference>
<dbReference type="InterPro" id="IPR021109">
    <property type="entry name" value="Peptidase_aspartic_dom_sf"/>
</dbReference>
<evidence type="ECO:0000259" key="3">
    <source>
        <dbReference type="PROSITE" id="PS50158"/>
    </source>
</evidence>
<dbReference type="OrthoDB" id="6433784at2759"/>
<dbReference type="EMBL" id="BMAW01003720">
    <property type="protein sequence ID" value="GFS85080.1"/>
    <property type="molecule type" value="Genomic_DNA"/>
</dbReference>
<dbReference type="InterPro" id="IPR001878">
    <property type="entry name" value="Znf_CCHC"/>
</dbReference>
<evidence type="ECO:0000313" key="5">
    <source>
        <dbReference type="Proteomes" id="UP000887013"/>
    </source>
</evidence>
<keyword evidence="1" id="KW-0862">Zinc</keyword>
<comment type="caution">
    <text evidence="4">The sequence shown here is derived from an EMBL/GenBank/DDBJ whole genome shotgun (WGS) entry which is preliminary data.</text>
</comment>
<gene>
    <name evidence="4" type="primary">AVEN_44683_1</name>
    <name evidence="4" type="ORF">NPIL_281861</name>
</gene>
<name>A0A8X6MYM5_NEPPI</name>
<feature type="domain" description="CCHC-type" evidence="3">
    <location>
        <begin position="100"/>
        <end position="114"/>
    </location>
</feature>
<dbReference type="Pfam" id="PF18701">
    <property type="entry name" value="DUF5641"/>
    <property type="match status" value="1"/>
</dbReference>
<reference evidence="4" key="1">
    <citation type="submission" date="2020-08" db="EMBL/GenBank/DDBJ databases">
        <title>Multicomponent nature underlies the extraordinary mechanical properties of spider dragline silk.</title>
        <authorList>
            <person name="Kono N."/>
            <person name="Nakamura H."/>
            <person name="Mori M."/>
            <person name="Yoshida Y."/>
            <person name="Ohtoshi R."/>
            <person name="Malay A.D."/>
            <person name="Moran D.A.P."/>
            <person name="Tomita M."/>
            <person name="Numata K."/>
            <person name="Arakawa K."/>
        </authorList>
    </citation>
    <scope>NUCLEOTIDE SEQUENCE</scope>
</reference>
<keyword evidence="1" id="KW-0479">Metal-binding</keyword>
<organism evidence="4 5">
    <name type="scientific">Nephila pilipes</name>
    <name type="common">Giant wood spider</name>
    <name type="synonym">Nephila maculata</name>
    <dbReference type="NCBI Taxonomy" id="299642"/>
    <lineage>
        <taxon>Eukaryota</taxon>
        <taxon>Metazoa</taxon>
        <taxon>Ecdysozoa</taxon>
        <taxon>Arthropoda</taxon>
        <taxon>Chelicerata</taxon>
        <taxon>Arachnida</taxon>
        <taxon>Araneae</taxon>
        <taxon>Araneomorphae</taxon>
        <taxon>Entelegynae</taxon>
        <taxon>Araneoidea</taxon>
        <taxon>Nephilidae</taxon>
        <taxon>Nephila</taxon>
    </lineage>
</organism>
<dbReference type="PANTHER" id="PTHR47331">
    <property type="entry name" value="PHD-TYPE DOMAIN-CONTAINING PROTEIN"/>
    <property type="match status" value="1"/>
</dbReference>
<keyword evidence="1" id="KW-0863">Zinc-finger</keyword>
<sequence>KTNTNERQNNNPYLPLRSDVLGSGKRRNVCYREEGCNWRVEKNKNNINTAADLFSSAIKGEKRNSTCVFCFKHSDSNECEYAKGLSYEERKNILLKKGCCFRCLKLGHLSKNCKASVICSICGKRHLSLMCFSYINLVENKETIKDVTENKVLTNRSCSDEVHLQTLIVGISGKGLKGYVRALFDTGSQNTYISKYAARMLKLENLRTEKIKHGLFGGVEMSENHNRYRFNLSSLDNKFNCQIEALDQTKICSSLPMIKNEKFIKLLESRGIDISDVRQHGDHCLFEENPEEIHLLLGADTAAIPDIDSVDSKLLSRRAKYRQRIRDNLRNRFRSEYLGQLRQHALKRDVLQKLCIRDVVLVEDINKRCLHWPLAKIIEIFPGRDNVVRLAKVKTDNGIFLRPIQRLFPLEISQSEDDPLPGGDLLHKQSFQRQSASPVAGPERPSQDAASASSYVTRTGRVIKPPQRLGL</sequence>
<feature type="region of interest" description="Disordered" evidence="2">
    <location>
        <begin position="423"/>
        <end position="457"/>
    </location>
</feature>
<dbReference type="InterPro" id="IPR040676">
    <property type="entry name" value="DUF5641"/>
</dbReference>
<dbReference type="GO" id="GO:0003676">
    <property type="term" value="F:nucleic acid binding"/>
    <property type="evidence" value="ECO:0007669"/>
    <property type="project" value="InterPro"/>
</dbReference>
<dbReference type="AlphaFoldDB" id="A0A8X6MYM5"/>
<evidence type="ECO:0000256" key="2">
    <source>
        <dbReference type="SAM" id="MobiDB-lite"/>
    </source>
</evidence>
<dbReference type="Proteomes" id="UP000887013">
    <property type="component" value="Unassembled WGS sequence"/>
</dbReference>
<accession>A0A8X6MYM5</accession>
<feature type="compositionally biased region" description="Polar residues" evidence="2">
    <location>
        <begin position="448"/>
        <end position="457"/>
    </location>
</feature>